<sequence>MLVLFLATAVIASVIAELILHEVSKYYEIEWVSLPQAAEPDLAKDVVARLREAQRNLNAR</sequence>
<dbReference type="Proteomes" id="UP000248925">
    <property type="component" value="Unassembled WGS sequence"/>
</dbReference>
<proteinExistence type="predicted"/>
<gene>
    <name evidence="1" type="ORF">CPY51_21535</name>
</gene>
<dbReference type="RefSeq" id="WP_111162270.1">
    <property type="nucleotide sequence ID" value="NZ_PCDP01000040.1"/>
</dbReference>
<evidence type="ECO:0000313" key="1">
    <source>
        <dbReference type="EMBL" id="PZM11334.1"/>
    </source>
</evidence>
<dbReference type="EMBL" id="PCDP01000040">
    <property type="protein sequence ID" value="PZM11334.1"/>
    <property type="molecule type" value="Genomic_DNA"/>
</dbReference>
<reference evidence="1 2" key="1">
    <citation type="journal article" date="2018" name="Sci. Rep.">
        <title>Rhizobium tumorigenes sp. nov., a novel plant tumorigenic bacterium isolated from cane gall tumors on thornless blackberry.</title>
        <authorList>
            <person name="Kuzmanovi N."/>
            <person name="Smalla K."/>
            <person name="Gronow S."/>
            <person name="PuBawska J."/>
        </authorList>
    </citation>
    <scope>NUCLEOTIDE SEQUENCE [LARGE SCALE GENOMIC DNA]</scope>
    <source>
        <strain evidence="1 2">CCBAU 85046</strain>
    </source>
</reference>
<protein>
    <submittedName>
        <fullName evidence="1">Uncharacterized protein</fullName>
    </submittedName>
</protein>
<accession>A0A2W4D1G8</accession>
<keyword evidence="2" id="KW-1185">Reference proteome</keyword>
<organism evidence="1 2">
    <name type="scientific">Rhizobium tubonense</name>
    <dbReference type="NCBI Taxonomy" id="484088"/>
    <lineage>
        <taxon>Bacteria</taxon>
        <taxon>Pseudomonadati</taxon>
        <taxon>Pseudomonadota</taxon>
        <taxon>Alphaproteobacteria</taxon>
        <taxon>Hyphomicrobiales</taxon>
        <taxon>Rhizobiaceae</taxon>
        <taxon>Rhizobium/Agrobacterium group</taxon>
        <taxon>Rhizobium</taxon>
    </lineage>
</organism>
<dbReference type="OrthoDB" id="8395313at2"/>
<comment type="caution">
    <text evidence="1">The sequence shown here is derived from an EMBL/GenBank/DDBJ whole genome shotgun (WGS) entry which is preliminary data.</text>
</comment>
<evidence type="ECO:0000313" key="2">
    <source>
        <dbReference type="Proteomes" id="UP000248925"/>
    </source>
</evidence>
<name>A0A2W4D1G8_9HYPH</name>
<dbReference type="AlphaFoldDB" id="A0A2W4D1G8"/>